<evidence type="ECO:0000256" key="2">
    <source>
        <dbReference type="ARBA" id="ARBA00009486"/>
    </source>
</evidence>
<keyword evidence="6" id="KW-0735">Signal-anchor</keyword>
<dbReference type="GO" id="GO:0000030">
    <property type="term" value="F:mannosyltransferase activity"/>
    <property type="evidence" value="ECO:0007669"/>
    <property type="project" value="InterPro"/>
</dbReference>
<dbReference type="Proteomes" id="UP000011777">
    <property type="component" value="Unassembled WGS sequence"/>
</dbReference>
<evidence type="ECO:0000313" key="11">
    <source>
        <dbReference type="Proteomes" id="UP000011777"/>
    </source>
</evidence>
<keyword evidence="7" id="KW-1133">Transmembrane helix</keyword>
<evidence type="ECO:0000256" key="6">
    <source>
        <dbReference type="ARBA" id="ARBA00022968"/>
    </source>
</evidence>
<evidence type="ECO:0000313" key="10">
    <source>
        <dbReference type="EMBL" id="EMG50252.1"/>
    </source>
</evidence>
<sequence>MGVNKQQMMQYISNLKMMKSVQFKRLAIGITVLFVLVYPLHFLARNPLESMVDFQYVDPYSDASRLYTSIHKSETNSSVVMFPKNLSFDEDTVRDTFNITEEDTVMQYSGNSSSLTTKQLGESTTRHSIEVFNSVPNAESCEDLKQDVDLMVSDNKIMRQDFEIMIERLQYQLENEEAFAGLTGFFKDKIPLYLKWKVYHLHFYQFAGTSVWLEEYGVHLMISRVIHSLKGKKGDPQVSLLYAQIYNSDWEELTDVELIIPMTQPNGKTTNDEKLKFPRFLPIPFYHNSEFTKERWYGPEDARMLLIENEKGQQEPAIIYNSYQRQISNQTTTLKDNTVVLNFDFYRSMFIAWPFRYQLGKANTDGFVNPEYDDVKFNKVAELKIADQPRNIVEKNWTPMFVEQGYIHMVYEWADLKVLKCNIKNLTTEDGLINYSNCVVAHHDEAQEFSDDDDDEDDNKKKVSKTFSPIRGGTELIPIKHDTRKLWLGFLRAHIDDCGCGKAMYRPNLVILEKHKNQFKVLHLSSYMSLDIPVPGWKTPEIQCAKKDPSALIPNGISSWAYSDNNDQDVLTMSLSVADEHNVLVNIHGLRKVVDELLNGDEVDWDNKVSSDQMKCVIKYSSDFCKAYGEEQESLGLTDSLFSIRR</sequence>
<evidence type="ECO:0000256" key="5">
    <source>
        <dbReference type="ARBA" id="ARBA00022692"/>
    </source>
</evidence>
<evidence type="ECO:0000256" key="1">
    <source>
        <dbReference type="ARBA" id="ARBA00004606"/>
    </source>
</evidence>
<evidence type="ECO:0000256" key="7">
    <source>
        <dbReference type="ARBA" id="ARBA00022989"/>
    </source>
</evidence>
<reference evidence="10 11" key="1">
    <citation type="submission" date="2013-02" db="EMBL/GenBank/DDBJ databases">
        <title>Genome sequence of Candida maltosa Xu316, a potential industrial strain for xylitol and ethanol production.</title>
        <authorList>
            <person name="Yu J."/>
            <person name="Wang Q."/>
            <person name="Geng X."/>
            <person name="Bao W."/>
            <person name="He P."/>
            <person name="Cai J."/>
        </authorList>
    </citation>
    <scope>NUCLEOTIDE SEQUENCE [LARGE SCALE GENOMIC DNA]</scope>
    <source>
        <strain evidence="11">Xu316</strain>
    </source>
</reference>
<dbReference type="Pfam" id="PF12141">
    <property type="entry name" value="BMT"/>
    <property type="match status" value="1"/>
</dbReference>
<name>M3HRT1_CANMX</name>
<dbReference type="InterPro" id="IPR021988">
    <property type="entry name" value="BMT1"/>
</dbReference>
<dbReference type="GO" id="GO:0016020">
    <property type="term" value="C:membrane"/>
    <property type="evidence" value="ECO:0007669"/>
    <property type="project" value="UniProtKB-SubCell"/>
</dbReference>
<keyword evidence="9" id="KW-0961">Cell wall biogenesis/degradation</keyword>
<keyword evidence="5" id="KW-0812">Transmembrane</keyword>
<evidence type="ECO:0000256" key="9">
    <source>
        <dbReference type="ARBA" id="ARBA00023316"/>
    </source>
</evidence>
<gene>
    <name evidence="10" type="ORF">G210_4711</name>
</gene>
<comment type="similarity">
    <text evidence="2">Belongs to the BMT family.</text>
</comment>
<dbReference type="STRING" id="1245528.M3HRT1"/>
<keyword evidence="11" id="KW-1185">Reference proteome</keyword>
<keyword evidence="8" id="KW-0472">Membrane</keyword>
<dbReference type="HOGENOM" id="CLU_013841_1_1_1"/>
<evidence type="ECO:0008006" key="12">
    <source>
        <dbReference type="Google" id="ProtNLM"/>
    </source>
</evidence>
<keyword evidence="4" id="KW-0808">Transferase</keyword>
<dbReference type="OrthoDB" id="3631276at2759"/>
<proteinExistence type="inferred from homology"/>
<organism evidence="10 11">
    <name type="scientific">Candida maltosa (strain Xu316)</name>
    <name type="common">Yeast</name>
    <dbReference type="NCBI Taxonomy" id="1245528"/>
    <lineage>
        <taxon>Eukaryota</taxon>
        <taxon>Fungi</taxon>
        <taxon>Dikarya</taxon>
        <taxon>Ascomycota</taxon>
        <taxon>Saccharomycotina</taxon>
        <taxon>Pichiomycetes</taxon>
        <taxon>Debaryomycetaceae</taxon>
        <taxon>Candida/Lodderomyces clade</taxon>
        <taxon>Candida</taxon>
    </lineage>
</organism>
<dbReference type="AlphaFoldDB" id="M3HRT1"/>
<comment type="caution">
    <text evidence="10">The sequence shown here is derived from an EMBL/GenBank/DDBJ whole genome shotgun (WGS) entry which is preliminary data.</text>
</comment>
<dbReference type="EMBL" id="AOGT01000325">
    <property type="protein sequence ID" value="EMG50252.1"/>
    <property type="molecule type" value="Genomic_DNA"/>
</dbReference>
<comment type="subcellular location">
    <subcellularLocation>
        <location evidence="1">Membrane</location>
        <topology evidence="1">Single-pass type II membrane protein</topology>
    </subcellularLocation>
</comment>
<dbReference type="GO" id="GO:0071555">
    <property type="term" value="P:cell wall organization"/>
    <property type="evidence" value="ECO:0007669"/>
    <property type="project" value="UniProtKB-KW"/>
</dbReference>
<protein>
    <recommendedName>
        <fullName evidence="12">Beta-mannosyltransferase</fullName>
    </recommendedName>
</protein>
<evidence type="ECO:0000256" key="3">
    <source>
        <dbReference type="ARBA" id="ARBA00022676"/>
    </source>
</evidence>
<evidence type="ECO:0000256" key="4">
    <source>
        <dbReference type="ARBA" id="ARBA00022679"/>
    </source>
</evidence>
<feature type="non-terminal residue" evidence="10">
    <location>
        <position position="1"/>
    </location>
</feature>
<dbReference type="eggNOG" id="ENOG502QTZG">
    <property type="taxonomic scope" value="Eukaryota"/>
</dbReference>
<dbReference type="OMA" id="GKAMYRP"/>
<keyword evidence="3" id="KW-0328">Glycosyltransferase</keyword>
<accession>M3HRT1</accession>
<evidence type="ECO:0000256" key="8">
    <source>
        <dbReference type="ARBA" id="ARBA00023136"/>
    </source>
</evidence>